<dbReference type="PANTHER" id="PTHR43004">
    <property type="entry name" value="TRK SYSTEM POTASSIUM UPTAKE PROTEIN"/>
    <property type="match status" value="1"/>
</dbReference>
<keyword evidence="3" id="KW-0274">FAD</keyword>
<evidence type="ECO:0000313" key="9">
    <source>
        <dbReference type="Proteomes" id="UP001280581"/>
    </source>
</evidence>
<dbReference type="InterPro" id="IPR002938">
    <property type="entry name" value="FAD-bd"/>
</dbReference>
<dbReference type="AlphaFoldDB" id="A0AAN6M4X4"/>
<gene>
    <name evidence="8" type="ORF">GRF29_8g3102889</name>
</gene>
<dbReference type="Proteomes" id="UP001280581">
    <property type="component" value="Unassembled WGS sequence"/>
</dbReference>
<feature type="region of interest" description="Disordered" evidence="5">
    <location>
        <begin position="395"/>
        <end position="415"/>
    </location>
</feature>
<evidence type="ECO:0000256" key="4">
    <source>
        <dbReference type="ARBA" id="ARBA00023002"/>
    </source>
</evidence>
<sequence>MAVTNGNPKHNGADPSPLPIVIAGGGCVGLFLALLLVQSNIPNRVIVIEPLRPDPSSTRAMAHQPLIFPLFARADLMTDLSEAGSFSSGLCFRTSAANGSKFIAGKQFKQGDKAQLLLPQGKFQEILMRKMEVVEGKSEVRLGSRVVRLSQKEDRVEVRVENEAGREEVIEAEYLIGADGAKSTVRKALGLVFDGETLPNQLVATDIVYDFHKYGFFDANFVIDAENYGLVGRITNDGLWRVSYGVPNAVPEDEVRRTAEDNIRKMLPDGGQSGFEVKRIAPYKAQQLCVDKLWSGRVGVCGDAAHLTNPYAGLGLASGIADASSLAEVLIRVLTQQASDPERLLSSWSSARRQKFMTVIDKPSRMAYARVKTKADTDEEIEALLARDPMVGALKKGMPAMPPPIETKGEELEGW</sequence>
<dbReference type="InterPro" id="IPR036188">
    <property type="entry name" value="FAD/NAD-bd_sf"/>
</dbReference>
<keyword evidence="6" id="KW-0812">Transmembrane</keyword>
<dbReference type="InterPro" id="IPR050641">
    <property type="entry name" value="RIFMO-like"/>
</dbReference>
<dbReference type="PRINTS" id="PR00420">
    <property type="entry name" value="RNGMNOXGNASE"/>
</dbReference>
<dbReference type="PANTHER" id="PTHR43004:SF19">
    <property type="entry name" value="BINDING MONOOXYGENASE, PUTATIVE (JCVI)-RELATED"/>
    <property type="match status" value="1"/>
</dbReference>
<dbReference type="Pfam" id="PF01494">
    <property type="entry name" value="FAD_binding_3"/>
    <property type="match status" value="1"/>
</dbReference>
<dbReference type="Gene3D" id="3.50.50.60">
    <property type="entry name" value="FAD/NAD(P)-binding domain"/>
    <property type="match status" value="1"/>
</dbReference>
<evidence type="ECO:0000256" key="1">
    <source>
        <dbReference type="ARBA" id="ARBA00001974"/>
    </source>
</evidence>
<dbReference type="SUPFAM" id="SSF51905">
    <property type="entry name" value="FAD/NAD(P)-binding domain"/>
    <property type="match status" value="1"/>
</dbReference>
<evidence type="ECO:0000256" key="2">
    <source>
        <dbReference type="ARBA" id="ARBA00022630"/>
    </source>
</evidence>
<proteinExistence type="predicted"/>
<evidence type="ECO:0000259" key="7">
    <source>
        <dbReference type="Pfam" id="PF01494"/>
    </source>
</evidence>
<keyword evidence="2" id="KW-0285">Flavoprotein</keyword>
<keyword evidence="4" id="KW-0560">Oxidoreductase</keyword>
<dbReference type="Gene3D" id="3.30.70.2450">
    <property type="match status" value="1"/>
</dbReference>
<protein>
    <recommendedName>
        <fullName evidence="7">FAD-binding domain-containing protein</fullName>
    </recommendedName>
</protein>
<organism evidence="8 9">
    <name type="scientific">Pseudopithomyces chartarum</name>
    <dbReference type="NCBI Taxonomy" id="1892770"/>
    <lineage>
        <taxon>Eukaryota</taxon>
        <taxon>Fungi</taxon>
        <taxon>Dikarya</taxon>
        <taxon>Ascomycota</taxon>
        <taxon>Pezizomycotina</taxon>
        <taxon>Dothideomycetes</taxon>
        <taxon>Pleosporomycetidae</taxon>
        <taxon>Pleosporales</taxon>
        <taxon>Massarineae</taxon>
        <taxon>Didymosphaeriaceae</taxon>
        <taxon>Pseudopithomyces</taxon>
    </lineage>
</organism>
<comment type="cofactor">
    <cofactor evidence="1">
        <name>FAD</name>
        <dbReference type="ChEBI" id="CHEBI:57692"/>
    </cofactor>
</comment>
<evidence type="ECO:0000256" key="6">
    <source>
        <dbReference type="SAM" id="Phobius"/>
    </source>
</evidence>
<feature type="domain" description="FAD-binding" evidence="7">
    <location>
        <begin position="19"/>
        <end position="361"/>
    </location>
</feature>
<evidence type="ECO:0000313" key="8">
    <source>
        <dbReference type="EMBL" id="KAK3216394.1"/>
    </source>
</evidence>
<keyword evidence="9" id="KW-1185">Reference proteome</keyword>
<reference evidence="8 9" key="1">
    <citation type="submission" date="2021-02" db="EMBL/GenBank/DDBJ databases">
        <title>Genome assembly of Pseudopithomyces chartarum.</title>
        <authorList>
            <person name="Jauregui R."/>
            <person name="Singh J."/>
            <person name="Voisey C."/>
        </authorList>
    </citation>
    <scope>NUCLEOTIDE SEQUENCE [LARGE SCALE GENOMIC DNA]</scope>
    <source>
        <strain evidence="8 9">AGR01</strain>
    </source>
</reference>
<accession>A0AAN6M4X4</accession>
<evidence type="ECO:0000256" key="3">
    <source>
        <dbReference type="ARBA" id="ARBA00022827"/>
    </source>
</evidence>
<keyword evidence="6" id="KW-0472">Membrane</keyword>
<dbReference type="EMBL" id="WVTA01000002">
    <property type="protein sequence ID" value="KAK3216394.1"/>
    <property type="molecule type" value="Genomic_DNA"/>
</dbReference>
<evidence type="ECO:0000256" key="5">
    <source>
        <dbReference type="SAM" id="MobiDB-lite"/>
    </source>
</evidence>
<keyword evidence="6" id="KW-1133">Transmembrane helix</keyword>
<name>A0AAN6M4X4_9PLEO</name>
<comment type="caution">
    <text evidence="8">The sequence shown here is derived from an EMBL/GenBank/DDBJ whole genome shotgun (WGS) entry which is preliminary data.</text>
</comment>
<dbReference type="GO" id="GO:0016709">
    <property type="term" value="F:oxidoreductase activity, acting on paired donors, with incorporation or reduction of molecular oxygen, NAD(P)H as one donor, and incorporation of one atom of oxygen"/>
    <property type="evidence" value="ECO:0007669"/>
    <property type="project" value="UniProtKB-ARBA"/>
</dbReference>
<feature type="transmembrane region" description="Helical" evidence="6">
    <location>
        <begin position="20"/>
        <end position="37"/>
    </location>
</feature>
<dbReference type="GO" id="GO:0071949">
    <property type="term" value="F:FAD binding"/>
    <property type="evidence" value="ECO:0007669"/>
    <property type="project" value="InterPro"/>
</dbReference>